<keyword evidence="9" id="KW-0175">Coiled coil</keyword>
<dbReference type="CDD" id="cd16917">
    <property type="entry name" value="HATPase_UhpB-NarQ-NarX-like"/>
    <property type="match status" value="1"/>
</dbReference>
<accession>A0ABT2VK76</accession>
<dbReference type="InterPro" id="IPR011712">
    <property type="entry name" value="Sig_transdc_His_kin_sub3_dim/P"/>
</dbReference>
<dbReference type="InterPro" id="IPR003594">
    <property type="entry name" value="HATPase_dom"/>
</dbReference>
<reference evidence="12" key="1">
    <citation type="submission" date="2023-07" db="EMBL/GenBank/DDBJ databases">
        <title>Study on multiphase classification of strain Alteromonas salexigens isolated from the Yellow Sea.</title>
        <authorList>
            <person name="Sun L."/>
        </authorList>
    </citation>
    <scope>NUCLEOTIDE SEQUENCE [LARGE SCALE GENOMIC DNA]</scope>
    <source>
        <strain evidence="12">ASW11-19</strain>
    </source>
</reference>
<dbReference type="PANTHER" id="PTHR24421">
    <property type="entry name" value="NITRATE/NITRITE SENSOR PROTEIN NARX-RELATED"/>
    <property type="match status" value="1"/>
</dbReference>
<evidence type="ECO:0000256" key="1">
    <source>
        <dbReference type="ARBA" id="ARBA00000085"/>
    </source>
</evidence>
<dbReference type="PANTHER" id="PTHR24421:SF10">
    <property type="entry name" value="NITRATE_NITRITE SENSOR PROTEIN NARQ"/>
    <property type="match status" value="1"/>
</dbReference>
<dbReference type="EC" id="2.7.13.3" evidence="2"/>
<evidence type="ECO:0000259" key="10">
    <source>
        <dbReference type="PROSITE" id="PS50109"/>
    </source>
</evidence>
<dbReference type="InterPro" id="IPR050482">
    <property type="entry name" value="Sensor_HK_TwoCompSys"/>
</dbReference>
<protein>
    <recommendedName>
        <fullName evidence="2">histidine kinase</fullName>
        <ecNumber evidence="2">2.7.13.3</ecNumber>
    </recommendedName>
</protein>
<name>A0ABT2VK76_9ALTE</name>
<feature type="coiled-coil region" evidence="9">
    <location>
        <begin position="10"/>
        <end position="37"/>
    </location>
</feature>
<keyword evidence="8" id="KW-0902">Two-component regulatory system</keyword>
<dbReference type="GO" id="GO:0016301">
    <property type="term" value="F:kinase activity"/>
    <property type="evidence" value="ECO:0007669"/>
    <property type="project" value="UniProtKB-KW"/>
</dbReference>
<dbReference type="Proteomes" id="UP001209257">
    <property type="component" value="Unassembled WGS sequence"/>
</dbReference>
<dbReference type="EMBL" id="JAOTJC010000005">
    <property type="protein sequence ID" value="MCU7553668.1"/>
    <property type="molecule type" value="Genomic_DNA"/>
</dbReference>
<evidence type="ECO:0000256" key="7">
    <source>
        <dbReference type="ARBA" id="ARBA00022840"/>
    </source>
</evidence>
<dbReference type="SUPFAM" id="SSF55874">
    <property type="entry name" value="ATPase domain of HSP90 chaperone/DNA topoisomerase II/histidine kinase"/>
    <property type="match status" value="1"/>
</dbReference>
<evidence type="ECO:0000256" key="8">
    <source>
        <dbReference type="ARBA" id="ARBA00023012"/>
    </source>
</evidence>
<proteinExistence type="predicted"/>
<evidence type="ECO:0000256" key="2">
    <source>
        <dbReference type="ARBA" id="ARBA00012438"/>
    </source>
</evidence>
<gene>
    <name evidence="11" type="ORF">OCL06_03535</name>
</gene>
<keyword evidence="6 11" id="KW-0418">Kinase</keyword>
<comment type="catalytic activity">
    <reaction evidence="1">
        <text>ATP + protein L-histidine = ADP + protein N-phospho-L-histidine.</text>
        <dbReference type="EC" id="2.7.13.3"/>
    </reaction>
</comment>
<keyword evidence="3" id="KW-0597">Phosphoprotein</keyword>
<dbReference type="InterPro" id="IPR036890">
    <property type="entry name" value="HATPase_C_sf"/>
</dbReference>
<evidence type="ECO:0000313" key="12">
    <source>
        <dbReference type="Proteomes" id="UP001209257"/>
    </source>
</evidence>
<organism evidence="11 12">
    <name type="scientific">Alteromonas salexigens</name>
    <dbReference type="NCBI Taxonomy" id="2982530"/>
    <lineage>
        <taxon>Bacteria</taxon>
        <taxon>Pseudomonadati</taxon>
        <taxon>Pseudomonadota</taxon>
        <taxon>Gammaproteobacteria</taxon>
        <taxon>Alteromonadales</taxon>
        <taxon>Alteromonadaceae</taxon>
        <taxon>Alteromonas/Salinimonas group</taxon>
        <taxon>Alteromonas</taxon>
    </lineage>
</organism>
<keyword evidence="5" id="KW-0547">Nucleotide-binding</keyword>
<evidence type="ECO:0000313" key="11">
    <source>
        <dbReference type="EMBL" id="MCU7553668.1"/>
    </source>
</evidence>
<dbReference type="RefSeq" id="WP_262992371.1">
    <property type="nucleotide sequence ID" value="NZ_JAOTJC010000005.1"/>
</dbReference>
<dbReference type="PROSITE" id="PS50109">
    <property type="entry name" value="HIS_KIN"/>
    <property type="match status" value="1"/>
</dbReference>
<dbReference type="Pfam" id="PF02518">
    <property type="entry name" value="HATPase_c"/>
    <property type="match status" value="1"/>
</dbReference>
<evidence type="ECO:0000256" key="4">
    <source>
        <dbReference type="ARBA" id="ARBA00022679"/>
    </source>
</evidence>
<evidence type="ECO:0000256" key="9">
    <source>
        <dbReference type="SAM" id="Coils"/>
    </source>
</evidence>
<keyword evidence="4" id="KW-0808">Transferase</keyword>
<evidence type="ECO:0000256" key="3">
    <source>
        <dbReference type="ARBA" id="ARBA00022553"/>
    </source>
</evidence>
<keyword evidence="7" id="KW-0067">ATP-binding</keyword>
<sequence length="231" mass="25623">MSNNSTAHDLQEILRQQALLKRRLDEEEQALTSLAKRLWAQQETEKARLSRELHDGVGQLLTGLTRRLQGLSKTSPELDELCNIAELALSDVRQLSRMMSPTILDDLGLKPAIKWLCRNLFEHETADIQVSVELDLDIPKDISILLFRISQEALVNCVKHSHASKVTLSLASHHNVIRLDIADNGDGFDPTSIEPGIGLTSIADRAKAFDAEYTLTSTPGKGTRTTIKVPV</sequence>
<dbReference type="Gene3D" id="1.20.5.1930">
    <property type="match status" value="1"/>
</dbReference>
<dbReference type="Pfam" id="PF07730">
    <property type="entry name" value="HisKA_3"/>
    <property type="match status" value="1"/>
</dbReference>
<evidence type="ECO:0000256" key="6">
    <source>
        <dbReference type="ARBA" id="ARBA00022777"/>
    </source>
</evidence>
<dbReference type="Gene3D" id="3.30.565.10">
    <property type="entry name" value="Histidine kinase-like ATPase, C-terminal domain"/>
    <property type="match status" value="1"/>
</dbReference>
<feature type="domain" description="Histidine kinase" evidence="10">
    <location>
        <begin position="146"/>
        <end position="231"/>
    </location>
</feature>
<dbReference type="InterPro" id="IPR005467">
    <property type="entry name" value="His_kinase_dom"/>
</dbReference>
<evidence type="ECO:0000256" key="5">
    <source>
        <dbReference type="ARBA" id="ARBA00022741"/>
    </source>
</evidence>
<keyword evidence="12" id="KW-1185">Reference proteome</keyword>
<comment type="caution">
    <text evidence="11">The sequence shown here is derived from an EMBL/GenBank/DDBJ whole genome shotgun (WGS) entry which is preliminary data.</text>
</comment>